<feature type="transmembrane region" description="Helical" evidence="10">
    <location>
        <begin position="12"/>
        <end position="32"/>
    </location>
</feature>
<evidence type="ECO:0000256" key="5">
    <source>
        <dbReference type="ARBA" id="ARBA00022519"/>
    </source>
</evidence>
<dbReference type="GO" id="GO:0015627">
    <property type="term" value="C:type II protein secretion system complex"/>
    <property type="evidence" value="ECO:0007669"/>
    <property type="project" value="InterPro"/>
</dbReference>
<keyword evidence="4" id="KW-0488">Methylation</keyword>
<evidence type="ECO:0000313" key="12">
    <source>
        <dbReference type="Proteomes" id="UP000005459"/>
    </source>
</evidence>
<accession>F9UH23</accession>
<organism evidence="11 12">
    <name type="scientific">Thiocapsa marina 5811</name>
    <dbReference type="NCBI Taxonomy" id="768671"/>
    <lineage>
        <taxon>Bacteria</taxon>
        <taxon>Pseudomonadati</taxon>
        <taxon>Pseudomonadota</taxon>
        <taxon>Gammaproteobacteria</taxon>
        <taxon>Chromatiales</taxon>
        <taxon>Chromatiaceae</taxon>
        <taxon>Thiocapsa</taxon>
    </lineage>
</organism>
<evidence type="ECO:0008006" key="13">
    <source>
        <dbReference type="Google" id="ProtNLM"/>
    </source>
</evidence>
<name>F9UH23_9GAMM</name>
<protein>
    <recommendedName>
        <fullName evidence="13">Type IV pilus modification protein PilV</fullName>
    </recommendedName>
</protein>
<evidence type="ECO:0000256" key="8">
    <source>
        <dbReference type="ARBA" id="ARBA00023136"/>
    </source>
</evidence>
<dbReference type="PANTHER" id="PTHR38779">
    <property type="entry name" value="TYPE II SECRETION SYSTEM PROTEIN I-RELATED"/>
    <property type="match status" value="1"/>
</dbReference>
<comment type="subcellular location">
    <subcellularLocation>
        <location evidence="1">Cell inner membrane</location>
        <topology evidence="1">Single-pass membrane protein</topology>
    </subcellularLocation>
</comment>
<dbReference type="Proteomes" id="UP000005459">
    <property type="component" value="Unassembled WGS sequence"/>
</dbReference>
<keyword evidence="8 10" id="KW-0472">Membrane</keyword>
<dbReference type="EMBL" id="AFWV01000017">
    <property type="protein sequence ID" value="EGV16521.1"/>
    <property type="molecule type" value="Genomic_DNA"/>
</dbReference>
<dbReference type="eggNOG" id="COG4967">
    <property type="taxonomic scope" value="Bacteria"/>
</dbReference>
<comment type="similarity">
    <text evidence="2">Belongs to the GSP I family.</text>
</comment>
<dbReference type="PANTHER" id="PTHR38779:SF2">
    <property type="entry name" value="TYPE II SECRETION SYSTEM PROTEIN I-RELATED"/>
    <property type="match status" value="1"/>
</dbReference>
<keyword evidence="3" id="KW-1003">Cell membrane</keyword>
<dbReference type="InterPro" id="IPR012902">
    <property type="entry name" value="N_methyl_site"/>
</dbReference>
<dbReference type="InterPro" id="IPR010052">
    <property type="entry name" value="T2SS_protein-GspI"/>
</dbReference>
<dbReference type="NCBIfam" id="TIGR02532">
    <property type="entry name" value="IV_pilin_GFxxxE"/>
    <property type="match status" value="1"/>
</dbReference>
<evidence type="ECO:0000256" key="2">
    <source>
        <dbReference type="ARBA" id="ARBA00008358"/>
    </source>
</evidence>
<evidence type="ECO:0000256" key="6">
    <source>
        <dbReference type="ARBA" id="ARBA00022692"/>
    </source>
</evidence>
<evidence type="ECO:0000256" key="9">
    <source>
        <dbReference type="SAM" id="MobiDB-lite"/>
    </source>
</evidence>
<evidence type="ECO:0000256" key="7">
    <source>
        <dbReference type="ARBA" id="ARBA00022989"/>
    </source>
</evidence>
<reference evidence="11 12" key="1">
    <citation type="submission" date="2011-06" db="EMBL/GenBank/DDBJ databases">
        <title>The draft genome of Thiocapsa marina 5811.</title>
        <authorList>
            <consortium name="US DOE Joint Genome Institute (JGI-PGF)"/>
            <person name="Lucas S."/>
            <person name="Han J."/>
            <person name="Cheng J.-F."/>
            <person name="Goodwin L."/>
            <person name="Pitluck S."/>
            <person name="Peters L."/>
            <person name="Land M.L."/>
            <person name="Hauser L."/>
            <person name="Vogl K."/>
            <person name="Liu Z."/>
            <person name="Imhoff J."/>
            <person name="Thiel V."/>
            <person name="Frigaard N.-U."/>
            <person name="Bryant D."/>
            <person name="Woyke T.J."/>
        </authorList>
    </citation>
    <scope>NUCLEOTIDE SEQUENCE [LARGE SCALE GENOMIC DNA]</scope>
    <source>
        <strain evidence="11 12">5811</strain>
    </source>
</reference>
<evidence type="ECO:0000256" key="3">
    <source>
        <dbReference type="ARBA" id="ARBA00022475"/>
    </source>
</evidence>
<gene>
    <name evidence="11" type="ORF">ThimaDRAFT_4290</name>
</gene>
<dbReference type="Pfam" id="PF07963">
    <property type="entry name" value="N_methyl"/>
    <property type="match status" value="1"/>
</dbReference>
<evidence type="ECO:0000256" key="4">
    <source>
        <dbReference type="ARBA" id="ARBA00022481"/>
    </source>
</evidence>
<keyword evidence="6 10" id="KW-0812">Transmembrane</keyword>
<keyword evidence="12" id="KW-1185">Reference proteome</keyword>
<dbReference type="AlphaFoldDB" id="F9UH23"/>
<evidence type="ECO:0000313" key="11">
    <source>
        <dbReference type="EMBL" id="EGV16521.1"/>
    </source>
</evidence>
<keyword evidence="5" id="KW-0997">Cell inner membrane</keyword>
<sequence>MQPDRRRHQRGFTLVEALIALVILSFGLFGLMQLQARVMAGTSASKTQTIAANLAQQKIEELRVTPYADIDGDNGEPDVIHAGEGGTTAFARNWSVTEETSPTYKRISVTTSWTNADQNPESVTLSSFIAESTFAALEPVGEAPEVPPPSNGGGTSPVISVDNPYTECTSSANPCEVAKKKTIRPSFIVTDDAELSTDNLSITASGDGAKTAGSITYDTSSAKASQDILTPDDKGKTFTVTMSANDGANTTTITLYFKT</sequence>
<dbReference type="OrthoDB" id="6194160at2"/>
<dbReference type="GO" id="GO:0015628">
    <property type="term" value="P:protein secretion by the type II secretion system"/>
    <property type="evidence" value="ECO:0007669"/>
    <property type="project" value="InterPro"/>
</dbReference>
<proteinExistence type="inferred from homology"/>
<keyword evidence="7 10" id="KW-1133">Transmembrane helix</keyword>
<dbReference type="GO" id="GO:0005886">
    <property type="term" value="C:plasma membrane"/>
    <property type="evidence" value="ECO:0007669"/>
    <property type="project" value="UniProtKB-SubCell"/>
</dbReference>
<evidence type="ECO:0000256" key="1">
    <source>
        <dbReference type="ARBA" id="ARBA00004377"/>
    </source>
</evidence>
<evidence type="ECO:0000256" key="10">
    <source>
        <dbReference type="SAM" id="Phobius"/>
    </source>
</evidence>
<feature type="region of interest" description="Disordered" evidence="9">
    <location>
        <begin position="141"/>
        <end position="162"/>
    </location>
</feature>
<dbReference type="STRING" id="768671.ThimaDRAFT_4290"/>